<accession>A0A517M4Y7</accession>
<keyword evidence="1" id="KW-0472">Membrane</keyword>
<dbReference type="PANTHER" id="PTHR30373:SF8">
    <property type="entry name" value="BLL7265 PROTEIN"/>
    <property type="match status" value="1"/>
</dbReference>
<dbReference type="KEGG" id="ruv:EC9_41320"/>
<reference evidence="2 3" key="1">
    <citation type="submission" date="2019-02" db="EMBL/GenBank/DDBJ databases">
        <title>Deep-cultivation of Planctomycetes and their phenomic and genomic characterization uncovers novel biology.</title>
        <authorList>
            <person name="Wiegand S."/>
            <person name="Jogler M."/>
            <person name="Boedeker C."/>
            <person name="Pinto D."/>
            <person name="Vollmers J."/>
            <person name="Rivas-Marin E."/>
            <person name="Kohn T."/>
            <person name="Peeters S.H."/>
            <person name="Heuer A."/>
            <person name="Rast P."/>
            <person name="Oberbeckmann S."/>
            <person name="Bunk B."/>
            <person name="Jeske O."/>
            <person name="Meyerdierks A."/>
            <person name="Storesund J.E."/>
            <person name="Kallscheuer N."/>
            <person name="Luecker S."/>
            <person name="Lage O.M."/>
            <person name="Pohl T."/>
            <person name="Merkel B.J."/>
            <person name="Hornburger P."/>
            <person name="Mueller R.-W."/>
            <person name="Bruemmer F."/>
            <person name="Labrenz M."/>
            <person name="Spormann A.M."/>
            <person name="Op den Camp H."/>
            <person name="Overmann J."/>
            <person name="Amann R."/>
            <person name="Jetten M.S.M."/>
            <person name="Mascher T."/>
            <person name="Medema M.H."/>
            <person name="Devos D.P."/>
            <person name="Kaster A.-K."/>
            <person name="Ovreas L."/>
            <person name="Rohde M."/>
            <person name="Galperin M.Y."/>
            <person name="Jogler C."/>
        </authorList>
    </citation>
    <scope>NUCLEOTIDE SEQUENCE [LARGE SCALE GENOMIC DNA]</scope>
    <source>
        <strain evidence="2 3">EC9</strain>
    </source>
</reference>
<evidence type="ECO:0008006" key="4">
    <source>
        <dbReference type="Google" id="ProtNLM"/>
    </source>
</evidence>
<feature type="transmembrane region" description="Helical" evidence="1">
    <location>
        <begin position="80"/>
        <end position="101"/>
    </location>
</feature>
<dbReference type="Gene3D" id="3.10.310.50">
    <property type="match status" value="1"/>
</dbReference>
<protein>
    <recommendedName>
        <fullName evidence="4">TPM domain-containing protein</fullName>
    </recommendedName>
</protein>
<gene>
    <name evidence="2" type="ORF">EC9_41320</name>
</gene>
<keyword evidence="3" id="KW-1185">Reference proteome</keyword>
<dbReference type="OrthoDB" id="214557at2"/>
<name>A0A517M4Y7_9BACT</name>
<evidence type="ECO:0000256" key="1">
    <source>
        <dbReference type="SAM" id="Phobius"/>
    </source>
</evidence>
<dbReference type="Proteomes" id="UP000319557">
    <property type="component" value="Chromosome"/>
</dbReference>
<dbReference type="EMBL" id="CP036261">
    <property type="protein sequence ID" value="QDS89930.1"/>
    <property type="molecule type" value="Genomic_DNA"/>
</dbReference>
<sequence length="225" mass="24593">MKSASELINEEQRKRVEAAVVAAEAKTSCEIVPVVATSSGRYDRPEDMIGLWLATIAAITVWWTLPRQPDELGNWGGVPIYVGLLTMVAAIAIAFIAGAWMGSRIGWLRRLFTPPKQMQEEVEARARQTFFDKRIHHTSGSTGLLIYVSLFEHTAVVLGDQEIVDKLGQSFIDGLCEQLTQGLHRGDASEAICSVIAEAGEKLAGPLPRATDDVNELHDALVLID</sequence>
<proteinExistence type="predicted"/>
<dbReference type="RefSeq" id="WP_145347857.1">
    <property type="nucleotide sequence ID" value="NZ_CP036261.1"/>
</dbReference>
<keyword evidence="1" id="KW-1133">Transmembrane helix</keyword>
<feature type="transmembrane region" description="Helical" evidence="1">
    <location>
        <begin position="48"/>
        <end position="65"/>
    </location>
</feature>
<evidence type="ECO:0000313" key="2">
    <source>
        <dbReference type="EMBL" id="QDS89930.1"/>
    </source>
</evidence>
<organism evidence="2 3">
    <name type="scientific">Rosistilla ulvae</name>
    <dbReference type="NCBI Taxonomy" id="1930277"/>
    <lineage>
        <taxon>Bacteria</taxon>
        <taxon>Pseudomonadati</taxon>
        <taxon>Planctomycetota</taxon>
        <taxon>Planctomycetia</taxon>
        <taxon>Pirellulales</taxon>
        <taxon>Pirellulaceae</taxon>
        <taxon>Rosistilla</taxon>
    </lineage>
</organism>
<dbReference type="PANTHER" id="PTHR30373">
    <property type="entry name" value="UPF0603 PROTEIN YGCG"/>
    <property type="match status" value="1"/>
</dbReference>
<evidence type="ECO:0000313" key="3">
    <source>
        <dbReference type="Proteomes" id="UP000319557"/>
    </source>
</evidence>
<dbReference type="AlphaFoldDB" id="A0A517M4Y7"/>
<keyword evidence="1" id="KW-0812">Transmembrane</keyword>